<name>A0A8J6XXD7_9BACT</name>
<evidence type="ECO:0008006" key="5">
    <source>
        <dbReference type="Google" id="ProtNLM"/>
    </source>
</evidence>
<feature type="region of interest" description="Disordered" evidence="1">
    <location>
        <begin position="128"/>
        <end position="173"/>
    </location>
</feature>
<protein>
    <recommendedName>
        <fullName evidence="5">DUF5666 domain-containing protein</fullName>
    </recommendedName>
</protein>
<gene>
    <name evidence="3" type="ORF">IFK94_09725</name>
</gene>
<feature type="compositionally biased region" description="Gly residues" evidence="1">
    <location>
        <begin position="157"/>
        <end position="173"/>
    </location>
</feature>
<feature type="chain" id="PRO_5035210731" description="DUF5666 domain-containing protein" evidence="2">
    <location>
        <begin position="23"/>
        <end position="173"/>
    </location>
</feature>
<keyword evidence="2" id="KW-0732">Signal</keyword>
<evidence type="ECO:0000256" key="1">
    <source>
        <dbReference type="SAM" id="MobiDB-lite"/>
    </source>
</evidence>
<feature type="signal peptide" evidence="2">
    <location>
        <begin position="1"/>
        <end position="22"/>
    </location>
</feature>
<dbReference type="AlphaFoldDB" id="A0A8J6XXD7"/>
<evidence type="ECO:0000313" key="3">
    <source>
        <dbReference type="EMBL" id="MBD3868391.1"/>
    </source>
</evidence>
<accession>A0A8J6XXD7</accession>
<comment type="caution">
    <text evidence="3">The sequence shown here is derived from an EMBL/GenBank/DDBJ whole genome shotgun (WGS) entry which is preliminary data.</text>
</comment>
<evidence type="ECO:0000313" key="4">
    <source>
        <dbReference type="Proteomes" id="UP000648239"/>
    </source>
</evidence>
<dbReference type="EMBL" id="JACXWD010000030">
    <property type="protein sequence ID" value="MBD3868391.1"/>
    <property type="molecule type" value="Genomic_DNA"/>
</dbReference>
<dbReference type="Proteomes" id="UP000648239">
    <property type="component" value="Unassembled WGS sequence"/>
</dbReference>
<organism evidence="3 4">
    <name type="scientific">Candidatus Polarisedimenticola svalbardensis</name>
    <dbReference type="NCBI Taxonomy" id="2886004"/>
    <lineage>
        <taxon>Bacteria</taxon>
        <taxon>Pseudomonadati</taxon>
        <taxon>Acidobacteriota</taxon>
        <taxon>Candidatus Polarisedimenticolia</taxon>
        <taxon>Candidatus Polarisedimenticolales</taxon>
        <taxon>Candidatus Polarisedimenticolaceae</taxon>
        <taxon>Candidatus Polarisedimenticola</taxon>
    </lineage>
</organism>
<evidence type="ECO:0000256" key="2">
    <source>
        <dbReference type="SAM" id="SignalP"/>
    </source>
</evidence>
<sequence length="173" mass="18477">MKKQLMIAAVLLLVFSLAPAMAQEGEPTEVKGEVIQVQLQQRLQTGNQGEFDHLMIQTREGVQMRVRLGEGGSCEGMVAEGDQVRLRLMAGGPVDGAYQARTMKVRRTGESYQFRNEAGDMVQIRAQTRAQDGTGDGVQVRTRSQTRHQSGSSSGRGSSGGGQGGGRQGGGGR</sequence>
<proteinExistence type="predicted"/>
<reference evidence="3 4" key="1">
    <citation type="submission" date="2020-08" db="EMBL/GenBank/DDBJ databases">
        <title>Acidobacteriota in marine sediments use diverse sulfur dissimilation pathways.</title>
        <authorList>
            <person name="Wasmund K."/>
        </authorList>
    </citation>
    <scope>NUCLEOTIDE SEQUENCE [LARGE SCALE GENOMIC DNA]</scope>
    <source>
        <strain evidence="3">MAG AM4</strain>
    </source>
</reference>